<dbReference type="EnsemblMetazoa" id="XM_030995777">
    <property type="protein sequence ID" value="XP_030851637"/>
    <property type="gene ID" value="LOC100890328"/>
</dbReference>
<protein>
    <recommendedName>
        <fullName evidence="2">Fibronectin type-III domain-containing protein</fullName>
    </recommendedName>
</protein>
<dbReference type="SUPFAM" id="SSF49265">
    <property type="entry name" value="Fibronectin type III"/>
    <property type="match status" value="1"/>
</dbReference>
<dbReference type="InterPro" id="IPR036116">
    <property type="entry name" value="FN3_sf"/>
</dbReference>
<dbReference type="AlphaFoldDB" id="A0A7M7T3R2"/>
<dbReference type="GeneID" id="100890328"/>
<evidence type="ECO:0000256" key="1">
    <source>
        <dbReference type="SAM" id="Phobius"/>
    </source>
</evidence>
<dbReference type="InterPro" id="IPR050713">
    <property type="entry name" value="RTP_Phos/Ushers"/>
</dbReference>
<accession>A0A7M7T3R2</accession>
<proteinExistence type="predicted"/>
<dbReference type="PANTHER" id="PTHR46957">
    <property type="entry name" value="CYTOKINE RECEPTOR"/>
    <property type="match status" value="1"/>
</dbReference>
<evidence type="ECO:0000313" key="4">
    <source>
        <dbReference type="Proteomes" id="UP000007110"/>
    </source>
</evidence>
<keyword evidence="1" id="KW-0472">Membrane</keyword>
<dbReference type="InParanoid" id="A0A7M7T3R2"/>
<dbReference type="Gene3D" id="2.60.40.10">
    <property type="entry name" value="Immunoglobulins"/>
    <property type="match status" value="1"/>
</dbReference>
<dbReference type="KEGG" id="spu:100890328"/>
<feature type="domain" description="Fibronectin type-III" evidence="2">
    <location>
        <begin position="103"/>
        <end position="206"/>
    </location>
</feature>
<dbReference type="Pfam" id="PF00041">
    <property type="entry name" value="fn3"/>
    <property type="match status" value="1"/>
</dbReference>
<dbReference type="GO" id="GO:0016020">
    <property type="term" value="C:membrane"/>
    <property type="evidence" value="ECO:0007669"/>
    <property type="project" value="UniProtKB-SubCell"/>
</dbReference>
<dbReference type="InterPro" id="IPR003961">
    <property type="entry name" value="FN3_dom"/>
</dbReference>
<dbReference type="InterPro" id="IPR013783">
    <property type="entry name" value="Ig-like_fold"/>
</dbReference>
<sequence>MGTTSRNQWEWNSRRIRGLRRASELVLLSLYRITYIRSHFFVFIPAFKTEATSQNLHLDPFATYRVIVIAYNIDSRIPSPGDILSSSQVTSEEFTTLKAEPGPPNNVTVKEVTDSSAIVSWTQPLFNRGPVEGYTVYAVLESCSSISCTTDSTDVTAHILEHTLVLRPYLSYRAVVEAFALEPRISARMKLNSSLAYSETFTSLQTVPVKPATPTIVSGGIRDYSFDINIPAYHNPNGPISCFEVIVVQLYGETTSIDSNDNAYSNNNTRDYSIARTLIGTPFSAMVFSAIPAGNVITVGSRFEVQSECNTWGEVNENHRRRRATMRATTLHATSGPLNPDSFYSCFIRVYSPSHHDGDVYFVNGPFIEPIRLKVQVPGSGTHVTLIIGCIAVTLVVIGVIVIFIYLRKRNRSRQQRNRSSPIAPASFTTTHRKCKDILPTNTQTSTENQHVYHECQPVDEKSNPIYQNLNKDLVEEEYELVIYRSDTGVI</sequence>
<dbReference type="CDD" id="cd00063">
    <property type="entry name" value="FN3"/>
    <property type="match status" value="1"/>
</dbReference>
<organism evidence="3 4">
    <name type="scientific">Strongylocentrotus purpuratus</name>
    <name type="common">Purple sea urchin</name>
    <dbReference type="NCBI Taxonomy" id="7668"/>
    <lineage>
        <taxon>Eukaryota</taxon>
        <taxon>Metazoa</taxon>
        <taxon>Echinodermata</taxon>
        <taxon>Eleutherozoa</taxon>
        <taxon>Echinozoa</taxon>
        <taxon>Echinoidea</taxon>
        <taxon>Euechinoidea</taxon>
        <taxon>Echinacea</taxon>
        <taxon>Camarodonta</taxon>
        <taxon>Echinidea</taxon>
        <taxon>Strongylocentrotidae</taxon>
        <taxon>Strongylocentrotus</taxon>
    </lineage>
</organism>
<evidence type="ECO:0000313" key="3">
    <source>
        <dbReference type="EnsemblMetazoa" id="XP_030851637"/>
    </source>
</evidence>
<name>A0A7M7T3R2_STRPU</name>
<dbReference type="SMART" id="SM00060">
    <property type="entry name" value="FN3"/>
    <property type="match status" value="1"/>
</dbReference>
<dbReference type="Proteomes" id="UP000007110">
    <property type="component" value="Unassembled WGS sequence"/>
</dbReference>
<evidence type="ECO:0000259" key="2">
    <source>
        <dbReference type="PROSITE" id="PS50853"/>
    </source>
</evidence>
<dbReference type="OrthoDB" id="5982258at2759"/>
<dbReference type="RefSeq" id="XP_030851637.1">
    <property type="nucleotide sequence ID" value="XM_030995777.1"/>
</dbReference>
<dbReference type="PROSITE" id="PS50853">
    <property type="entry name" value="FN3"/>
    <property type="match status" value="1"/>
</dbReference>
<keyword evidence="1" id="KW-1133">Transmembrane helix</keyword>
<keyword evidence="1" id="KW-0812">Transmembrane</keyword>
<dbReference type="PANTHER" id="PTHR46957:SF3">
    <property type="entry name" value="CYTOKINE RECEPTOR"/>
    <property type="match status" value="1"/>
</dbReference>
<keyword evidence="4" id="KW-1185">Reference proteome</keyword>
<reference evidence="4" key="1">
    <citation type="submission" date="2015-02" db="EMBL/GenBank/DDBJ databases">
        <title>Genome sequencing for Strongylocentrotus purpuratus.</title>
        <authorList>
            <person name="Murali S."/>
            <person name="Liu Y."/>
            <person name="Vee V."/>
            <person name="English A."/>
            <person name="Wang M."/>
            <person name="Skinner E."/>
            <person name="Han Y."/>
            <person name="Muzny D.M."/>
            <person name="Worley K.C."/>
            <person name="Gibbs R.A."/>
        </authorList>
    </citation>
    <scope>NUCLEOTIDE SEQUENCE</scope>
</reference>
<feature type="transmembrane region" description="Helical" evidence="1">
    <location>
        <begin position="384"/>
        <end position="407"/>
    </location>
</feature>
<reference evidence="3" key="2">
    <citation type="submission" date="2021-01" db="UniProtKB">
        <authorList>
            <consortium name="EnsemblMetazoa"/>
        </authorList>
    </citation>
    <scope>IDENTIFICATION</scope>
</reference>